<dbReference type="Pfam" id="PF00105">
    <property type="entry name" value="zf-C4"/>
    <property type="match status" value="1"/>
</dbReference>
<evidence type="ECO:0000256" key="6">
    <source>
        <dbReference type="ARBA" id="ARBA00023163"/>
    </source>
</evidence>
<dbReference type="InterPro" id="IPR001723">
    <property type="entry name" value="Nuclear_hrmn_rcpt"/>
</dbReference>
<dbReference type="Gene3D" id="3.30.50.10">
    <property type="entry name" value="Erythroid Transcription Factor GATA-1, subunit A"/>
    <property type="match status" value="1"/>
</dbReference>
<keyword evidence="3" id="KW-0862">Zinc</keyword>
<keyword evidence="5" id="KW-0238">DNA-binding</keyword>
<dbReference type="AlphaFoldDB" id="A0AA88HTC3"/>
<evidence type="ECO:0000256" key="5">
    <source>
        <dbReference type="ARBA" id="ARBA00023125"/>
    </source>
</evidence>
<dbReference type="InterPro" id="IPR000003">
    <property type="entry name" value="Retinoid-X_rcpt/HNF4"/>
</dbReference>
<evidence type="ECO:0000256" key="9">
    <source>
        <dbReference type="SAM" id="MobiDB-lite"/>
    </source>
</evidence>
<evidence type="ECO:0000256" key="4">
    <source>
        <dbReference type="ARBA" id="ARBA00023015"/>
    </source>
</evidence>
<dbReference type="SUPFAM" id="SSF57716">
    <property type="entry name" value="Glucocorticoid receptor-like (DNA-binding domain)"/>
    <property type="match status" value="1"/>
</dbReference>
<dbReference type="InterPro" id="IPR050274">
    <property type="entry name" value="Nuclear_hormone_rcpt_NR2"/>
</dbReference>
<dbReference type="CDD" id="cd06956">
    <property type="entry name" value="NR_DBD_RXR"/>
    <property type="match status" value="1"/>
</dbReference>
<evidence type="ECO:0000256" key="1">
    <source>
        <dbReference type="ARBA" id="ARBA00022723"/>
    </source>
</evidence>
<keyword evidence="1" id="KW-0479">Metal-binding</keyword>
<dbReference type="InterPro" id="IPR001628">
    <property type="entry name" value="Znf_hrmn_rcpt"/>
</dbReference>
<dbReference type="SMART" id="SM00399">
    <property type="entry name" value="ZnF_C4"/>
    <property type="match status" value="1"/>
</dbReference>
<keyword evidence="4" id="KW-0805">Transcription regulation</keyword>
<protein>
    <recommendedName>
        <fullName evidence="14">Retinoid X receptor</fullName>
    </recommendedName>
</protein>
<dbReference type="EMBL" id="JAVRJZ010000014">
    <property type="protein sequence ID" value="KAK2713394.1"/>
    <property type="molecule type" value="Genomic_DNA"/>
</dbReference>
<keyword evidence="2" id="KW-0863">Zinc-finger</keyword>
<dbReference type="SMART" id="SM00430">
    <property type="entry name" value="HOLI"/>
    <property type="match status" value="1"/>
</dbReference>
<keyword evidence="6" id="KW-0804">Transcription</keyword>
<proteinExistence type="predicted"/>
<evidence type="ECO:0000259" key="11">
    <source>
        <dbReference type="PROSITE" id="PS51843"/>
    </source>
</evidence>
<organism evidence="12 13">
    <name type="scientific">Artemia franciscana</name>
    <name type="common">Brine shrimp</name>
    <name type="synonym">Artemia sanfranciscana</name>
    <dbReference type="NCBI Taxonomy" id="6661"/>
    <lineage>
        <taxon>Eukaryota</taxon>
        <taxon>Metazoa</taxon>
        <taxon>Ecdysozoa</taxon>
        <taxon>Arthropoda</taxon>
        <taxon>Crustacea</taxon>
        <taxon>Branchiopoda</taxon>
        <taxon>Anostraca</taxon>
        <taxon>Artemiidae</taxon>
        <taxon>Artemia</taxon>
    </lineage>
</organism>
<dbReference type="Gene3D" id="1.10.565.10">
    <property type="entry name" value="Retinoid X Receptor"/>
    <property type="match status" value="1"/>
</dbReference>
<dbReference type="PROSITE" id="PS51030">
    <property type="entry name" value="NUCLEAR_REC_DBD_2"/>
    <property type="match status" value="1"/>
</dbReference>
<keyword evidence="13" id="KW-1185">Reference proteome</keyword>
<dbReference type="InterPro" id="IPR000536">
    <property type="entry name" value="Nucl_hrmn_rcpt_lig-bd"/>
</dbReference>
<dbReference type="SUPFAM" id="SSF48508">
    <property type="entry name" value="Nuclear receptor ligand-binding domain"/>
    <property type="match status" value="1"/>
</dbReference>
<reference evidence="12" key="1">
    <citation type="submission" date="2023-07" db="EMBL/GenBank/DDBJ databases">
        <title>Chromosome-level genome assembly of Artemia franciscana.</title>
        <authorList>
            <person name="Jo E."/>
        </authorList>
    </citation>
    <scope>NUCLEOTIDE SEQUENCE</scope>
    <source>
        <tissue evidence="12">Whole body</tissue>
    </source>
</reference>
<dbReference type="InterPro" id="IPR013088">
    <property type="entry name" value="Znf_NHR/GATA"/>
</dbReference>
<dbReference type="PROSITE" id="PS51843">
    <property type="entry name" value="NR_LBD"/>
    <property type="match status" value="1"/>
</dbReference>
<dbReference type="GO" id="GO:0043565">
    <property type="term" value="F:sequence-specific DNA binding"/>
    <property type="evidence" value="ECO:0007669"/>
    <property type="project" value="InterPro"/>
</dbReference>
<dbReference type="GO" id="GO:0003707">
    <property type="term" value="F:nuclear steroid receptor activity"/>
    <property type="evidence" value="ECO:0007669"/>
    <property type="project" value="InterPro"/>
</dbReference>
<keyword evidence="8" id="KW-0539">Nucleus</keyword>
<dbReference type="GO" id="GO:0008270">
    <property type="term" value="F:zinc ion binding"/>
    <property type="evidence" value="ECO:0007669"/>
    <property type="project" value="UniProtKB-KW"/>
</dbReference>
<feature type="region of interest" description="Disordered" evidence="9">
    <location>
        <begin position="60"/>
        <end position="79"/>
    </location>
</feature>
<dbReference type="PRINTS" id="PR00398">
    <property type="entry name" value="STRDHORMONER"/>
</dbReference>
<feature type="domain" description="Nuclear receptor" evidence="10">
    <location>
        <begin position="1"/>
        <end position="60"/>
    </location>
</feature>
<evidence type="ECO:0000256" key="2">
    <source>
        <dbReference type="ARBA" id="ARBA00022771"/>
    </source>
</evidence>
<gene>
    <name evidence="12" type="ORF">QYM36_009307</name>
</gene>
<accession>A0AA88HTC3</accession>
<evidence type="ECO:0000313" key="12">
    <source>
        <dbReference type="EMBL" id="KAK2713394.1"/>
    </source>
</evidence>
<comment type="caution">
    <text evidence="12">The sequence shown here is derived from an EMBL/GenBank/DDBJ whole genome shotgun (WGS) entry which is preliminary data.</text>
</comment>
<dbReference type="PRINTS" id="PR00047">
    <property type="entry name" value="STROIDFINGER"/>
</dbReference>
<evidence type="ECO:0000256" key="3">
    <source>
        <dbReference type="ARBA" id="ARBA00022833"/>
    </source>
</evidence>
<dbReference type="Proteomes" id="UP001187531">
    <property type="component" value="Unassembled WGS sequence"/>
</dbReference>
<feature type="compositionally biased region" description="Basic and acidic residues" evidence="9">
    <location>
        <begin position="60"/>
        <end position="72"/>
    </location>
</feature>
<dbReference type="InterPro" id="IPR035500">
    <property type="entry name" value="NHR-like_dom_sf"/>
</dbReference>
<evidence type="ECO:0008006" key="14">
    <source>
        <dbReference type="Google" id="ProtNLM"/>
    </source>
</evidence>
<evidence type="ECO:0000313" key="13">
    <source>
        <dbReference type="Proteomes" id="UP001187531"/>
    </source>
</evidence>
<evidence type="ECO:0000256" key="8">
    <source>
        <dbReference type="ARBA" id="ARBA00023242"/>
    </source>
</evidence>
<feature type="domain" description="NR LBD" evidence="11">
    <location>
        <begin position="82"/>
        <end position="262"/>
    </location>
</feature>
<dbReference type="GO" id="GO:0005634">
    <property type="term" value="C:nucleus"/>
    <property type="evidence" value="ECO:0007669"/>
    <property type="project" value="InterPro"/>
</dbReference>
<evidence type="ECO:0000256" key="7">
    <source>
        <dbReference type="ARBA" id="ARBA00023170"/>
    </source>
</evidence>
<dbReference type="PANTHER" id="PTHR24083">
    <property type="entry name" value="NUCLEAR HORMONE RECEPTOR"/>
    <property type="match status" value="1"/>
</dbReference>
<sequence>MLPSCEGCKGFFKRTVRKDLTYACREDRQCIIDKRQRNRCQYCRYQKCLEMGMKREAVQEERQRNRADRIGDNEVESTSGNQYDVPVDRIIEAEQRGEGREDQLVAFENGNTDLVQTSDKQLYLLVDWAKHIPHFSDLSIEDQVLLLKSGWNELLIAGISYRSVVLNDGIVLATGLVIDRRSAHSVGFENIYERILGELVAKFREMRLDLVELGCLRAIVLMNPVRLHEKNHAIGPWCFGLGKRICILSIRRTWLGPSGFER</sequence>
<name>A0AA88HTC3_ARTSF</name>
<evidence type="ECO:0000259" key="10">
    <source>
        <dbReference type="PROSITE" id="PS51030"/>
    </source>
</evidence>
<keyword evidence="7" id="KW-0675">Receptor</keyword>
<dbReference type="PRINTS" id="PR00545">
    <property type="entry name" value="RETINOIDXR"/>
</dbReference>
<dbReference type="Pfam" id="PF00104">
    <property type="entry name" value="Hormone_recep"/>
    <property type="match status" value="1"/>
</dbReference>